<organism evidence="2 3">
    <name type="scientific">Thiohalocapsa marina</name>
    <dbReference type="NCBI Taxonomy" id="424902"/>
    <lineage>
        <taxon>Bacteria</taxon>
        <taxon>Pseudomonadati</taxon>
        <taxon>Pseudomonadota</taxon>
        <taxon>Gammaproteobacteria</taxon>
        <taxon>Chromatiales</taxon>
        <taxon>Chromatiaceae</taxon>
        <taxon>Thiohalocapsa</taxon>
    </lineage>
</organism>
<dbReference type="SUPFAM" id="SSF53335">
    <property type="entry name" value="S-adenosyl-L-methionine-dependent methyltransferases"/>
    <property type="match status" value="1"/>
</dbReference>
<evidence type="ECO:0000313" key="2">
    <source>
        <dbReference type="EMBL" id="KAA6184941.1"/>
    </source>
</evidence>
<dbReference type="GO" id="GO:0032259">
    <property type="term" value="P:methylation"/>
    <property type="evidence" value="ECO:0007669"/>
    <property type="project" value="UniProtKB-KW"/>
</dbReference>
<dbReference type="Gene3D" id="3.40.50.150">
    <property type="entry name" value="Vaccinia Virus protein VP39"/>
    <property type="match status" value="1"/>
</dbReference>
<dbReference type="AlphaFoldDB" id="A0A5M8FPA3"/>
<dbReference type="InterPro" id="IPR041698">
    <property type="entry name" value="Methyltransf_25"/>
</dbReference>
<dbReference type="InterPro" id="IPR029063">
    <property type="entry name" value="SAM-dependent_MTases_sf"/>
</dbReference>
<dbReference type="EMBL" id="VWXX01000014">
    <property type="protein sequence ID" value="KAA6184941.1"/>
    <property type="molecule type" value="Genomic_DNA"/>
</dbReference>
<dbReference type="PANTHER" id="PTHR37211">
    <property type="entry name" value="EXPRESSED PROTEIN"/>
    <property type="match status" value="1"/>
</dbReference>
<keyword evidence="2" id="KW-0808">Transferase</keyword>
<evidence type="ECO:0000313" key="3">
    <source>
        <dbReference type="Proteomes" id="UP000322981"/>
    </source>
</evidence>
<comment type="caution">
    <text evidence="2">The sequence shown here is derived from an EMBL/GenBank/DDBJ whole genome shotgun (WGS) entry which is preliminary data.</text>
</comment>
<protein>
    <submittedName>
        <fullName evidence="2">Class I SAM-dependent methyltransferase</fullName>
    </submittedName>
</protein>
<accession>A0A5M8FPA3</accession>
<dbReference type="GO" id="GO:0008168">
    <property type="term" value="F:methyltransferase activity"/>
    <property type="evidence" value="ECO:0007669"/>
    <property type="project" value="UniProtKB-KW"/>
</dbReference>
<proteinExistence type="predicted"/>
<name>A0A5M8FPA3_9GAMM</name>
<dbReference type="OrthoDB" id="9786084at2"/>
<dbReference type="Pfam" id="PF13649">
    <property type="entry name" value="Methyltransf_25"/>
    <property type="match status" value="1"/>
</dbReference>
<dbReference type="CDD" id="cd02440">
    <property type="entry name" value="AdoMet_MTases"/>
    <property type="match status" value="1"/>
</dbReference>
<dbReference type="Proteomes" id="UP000322981">
    <property type="component" value="Unassembled WGS sequence"/>
</dbReference>
<keyword evidence="3" id="KW-1185">Reference proteome</keyword>
<dbReference type="Gene3D" id="2.20.25.110">
    <property type="entry name" value="S-adenosyl-L-methionine-dependent methyltransferases"/>
    <property type="match status" value="1"/>
</dbReference>
<sequence length="264" mass="30634">MSADLNYRLYERSVQCPEAEADFLHTEFQRLRGRAPRTLREDFCGTAAVCREWVRRDPNNHAVGIDLDPEVLDWARAEALARLAPEAGNRVRLQCADVRRCQTPGMDIVAAMNFSYWVFDQRPALRDYFRHVRAQLDADGVFFLDAYGGYDAFRELVEERTIDDAEGRFTYRWEQASYNPIDGAMQCHIHFELPDGTRLERAFSYRWRLWTLPELRELLTEAGFRCVTCYWQGWTADGEPDGQFHPAEQADADAGWICYLSAEP</sequence>
<feature type="domain" description="Methyltransferase" evidence="1">
    <location>
        <begin position="44"/>
        <end position="133"/>
    </location>
</feature>
<dbReference type="PANTHER" id="PTHR37211:SF1">
    <property type="entry name" value="EXPRESSED PROTEIN"/>
    <property type="match status" value="1"/>
</dbReference>
<reference evidence="2 3" key="1">
    <citation type="submission" date="2019-09" db="EMBL/GenBank/DDBJ databases">
        <title>Whole-genome sequence of the purple sulfur bacterium Thiohalocapsa marina DSM 19078.</title>
        <authorList>
            <person name="Kyndt J.A."/>
            <person name="Meyer T.E."/>
        </authorList>
    </citation>
    <scope>NUCLEOTIDE SEQUENCE [LARGE SCALE GENOMIC DNA]</scope>
    <source>
        <strain evidence="2 3">DSM 19078</strain>
    </source>
</reference>
<keyword evidence="2" id="KW-0489">Methyltransferase</keyword>
<gene>
    <name evidence="2" type="ORF">F2Q65_10400</name>
</gene>
<evidence type="ECO:0000259" key="1">
    <source>
        <dbReference type="Pfam" id="PF13649"/>
    </source>
</evidence>